<name>A0A1X7T7S5_AMPQE</name>
<protein>
    <submittedName>
        <fullName evidence="1">Uncharacterized protein</fullName>
    </submittedName>
</protein>
<accession>A0A1X7T7S5</accession>
<organism evidence="1">
    <name type="scientific">Amphimedon queenslandica</name>
    <name type="common">Sponge</name>
    <dbReference type="NCBI Taxonomy" id="400682"/>
    <lineage>
        <taxon>Eukaryota</taxon>
        <taxon>Metazoa</taxon>
        <taxon>Porifera</taxon>
        <taxon>Demospongiae</taxon>
        <taxon>Heteroscleromorpha</taxon>
        <taxon>Haplosclerida</taxon>
        <taxon>Niphatidae</taxon>
        <taxon>Amphimedon</taxon>
    </lineage>
</organism>
<dbReference type="EnsemblMetazoa" id="Aqu2.1.10450_001">
    <property type="protein sequence ID" value="Aqu2.1.10450_001"/>
    <property type="gene ID" value="Aqu2.1.10450"/>
</dbReference>
<proteinExistence type="predicted"/>
<evidence type="ECO:0000313" key="1">
    <source>
        <dbReference type="EnsemblMetazoa" id="Aqu2.1.10450_001"/>
    </source>
</evidence>
<sequence length="124" mass="14219">MVETVQFPTLPVFKEVYLSSTCRLCVVAGVSSEEFQEVQSVILKLLFMMWQWLREAFNLIAVALPRRPLQETASGAGRAAAIIANDNRIWCKNEDDHCFLVEPQQEVGTNYFYRKEEMVACHCN</sequence>
<dbReference type="AlphaFoldDB" id="A0A1X7T7S5"/>
<reference evidence="1" key="1">
    <citation type="submission" date="2017-05" db="UniProtKB">
        <authorList>
            <consortium name="EnsemblMetazoa"/>
        </authorList>
    </citation>
    <scope>IDENTIFICATION</scope>
</reference>
<dbReference type="InParanoid" id="A0A1X7T7S5"/>